<proteinExistence type="predicted"/>
<feature type="domain" description="BFN" evidence="4">
    <location>
        <begin position="3"/>
        <end position="135"/>
    </location>
</feature>
<dbReference type="InterPro" id="IPR001943">
    <property type="entry name" value="UVR_dom"/>
</dbReference>
<dbReference type="RefSeq" id="WP_013062451.1">
    <property type="nucleotide sequence ID" value="NZ_CALTRY010000011.1"/>
</dbReference>
<keyword evidence="1" id="KW-0227">DNA damage</keyword>
<accession>A0A9X2V264</accession>
<evidence type="ECO:0000313" key="5">
    <source>
        <dbReference type="EMBL" id="MCS4119837.1"/>
    </source>
</evidence>
<evidence type="ECO:0000256" key="2">
    <source>
        <dbReference type="SAM" id="MobiDB-lite"/>
    </source>
</evidence>
<dbReference type="EMBL" id="JANTZM010000005">
    <property type="protein sequence ID" value="MCS4157404.1"/>
    <property type="molecule type" value="Genomic_DNA"/>
</dbReference>
<dbReference type="InterPro" id="IPR036104">
    <property type="entry name" value="BFN_sf"/>
</dbReference>
<evidence type="ECO:0000259" key="3">
    <source>
        <dbReference type="PROSITE" id="PS50151"/>
    </source>
</evidence>
<evidence type="ECO:0000259" key="4">
    <source>
        <dbReference type="PROSITE" id="PS51658"/>
    </source>
</evidence>
<protein>
    <recommendedName>
        <fullName evidence="8">BFN domain-containing protein</fullName>
    </recommendedName>
</protein>
<reference evidence="5" key="1">
    <citation type="submission" date="2022-08" db="EMBL/GenBank/DDBJ databases">
        <title>Genomic Encyclopedia of Type Strains, Phase V (KMG-V): Genome sequencing to study the core and pangenomes of soil and plant-associated prokaryotes.</title>
        <authorList>
            <person name="Whitman W."/>
        </authorList>
    </citation>
    <scope>NUCLEOTIDE SEQUENCE</scope>
    <source>
        <strain evidence="6">SP3002</strain>
        <strain evidence="5">SP3026</strain>
    </source>
</reference>
<evidence type="ECO:0000313" key="7">
    <source>
        <dbReference type="Proteomes" id="UP001155144"/>
    </source>
</evidence>
<dbReference type="Gene3D" id="4.10.860.10">
    <property type="entry name" value="UVR domain"/>
    <property type="match status" value="1"/>
</dbReference>
<dbReference type="PANTHER" id="PTHR15160:SF1">
    <property type="entry name" value="VON HIPPEL-LINDAU DISEASE TUMOR SUPPRESSOR"/>
    <property type="match status" value="1"/>
</dbReference>
<name>A0A9X2V264_9BACT</name>
<dbReference type="Proteomes" id="UP001155144">
    <property type="component" value="Unassembled WGS sequence"/>
</dbReference>
<evidence type="ECO:0000256" key="1">
    <source>
        <dbReference type="ARBA" id="ARBA00023236"/>
    </source>
</evidence>
<dbReference type="InterPro" id="IPR003729">
    <property type="entry name" value="Bi_nuclease_dom"/>
</dbReference>
<dbReference type="GO" id="GO:0004518">
    <property type="term" value="F:nuclease activity"/>
    <property type="evidence" value="ECO:0007669"/>
    <property type="project" value="InterPro"/>
</dbReference>
<dbReference type="PROSITE" id="PS50151">
    <property type="entry name" value="UVR"/>
    <property type="match status" value="1"/>
</dbReference>
<dbReference type="PROSITE" id="PS51658">
    <property type="entry name" value="BFN"/>
    <property type="match status" value="1"/>
</dbReference>
<feature type="region of interest" description="Disordered" evidence="2">
    <location>
        <begin position="142"/>
        <end position="180"/>
    </location>
</feature>
<dbReference type="Gene3D" id="3.10.690.10">
    <property type="entry name" value="Bifunctional nuclease domain"/>
    <property type="match status" value="1"/>
</dbReference>
<feature type="compositionally biased region" description="Acidic residues" evidence="2">
    <location>
        <begin position="147"/>
        <end position="161"/>
    </location>
</feature>
<dbReference type="PANTHER" id="PTHR15160">
    <property type="entry name" value="VON HIPPEL-LINDAU PROTEIN"/>
    <property type="match status" value="1"/>
</dbReference>
<comment type="caution">
    <text evidence="5">The sequence shown here is derived from an EMBL/GenBank/DDBJ whole genome shotgun (WGS) entry which is preliminary data.</text>
</comment>
<keyword evidence="1" id="KW-0742">SOS response</keyword>
<dbReference type="GO" id="GO:0009432">
    <property type="term" value="P:SOS response"/>
    <property type="evidence" value="ECO:0007669"/>
    <property type="project" value="UniProtKB-KW"/>
</dbReference>
<dbReference type="SUPFAM" id="SSF103256">
    <property type="entry name" value="Hypothetical protein TM0160"/>
    <property type="match status" value="1"/>
</dbReference>
<dbReference type="EMBL" id="JANUBL010000001">
    <property type="protein sequence ID" value="MCS4119837.1"/>
    <property type="molecule type" value="Genomic_DNA"/>
</dbReference>
<evidence type="ECO:0008006" key="8">
    <source>
        <dbReference type="Google" id="ProtNLM"/>
    </source>
</evidence>
<dbReference type="InterPro" id="IPR036876">
    <property type="entry name" value="UVR_dom_sf"/>
</dbReference>
<gene>
    <name evidence="5" type="ORF">GGP45_000155</name>
    <name evidence="6" type="ORF">GGP99_001363</name>
</gene>
<feature type="domain" description="UVR" evidence="3">
    <location>
        <begin position="159"/>
        <end position="194"/>
    </location>
</feature>
<dbReference type="AlphaFoldDB" id="A0A9X2V264"/>
<sequence length="200" mass="22363">MDFTRVDIIGLSTSPSSGGAYALVLGEVEGNRRLPIIIGAFEAQAIALELEKIQPPRPMTHDLLRDTFEAVDVDVEEVVIDELREGTFFAKIRYRHDGEEHRLDSRPSDAVALAVRVDAPIFVAPAVLDEAGIVAEDESDISSLAEQAEETSPSEEEEGTELEQMQKQLEEAVEEEDYERAAELRDEIQRLEQEQQQNQN</sequence>
<dbReference type="Pfam" id="PF02577">
    <property type="entry name" value="BFN_dom"/>
    <property type="match status" value="1"/>
</dbReference>
<dbReference type="Pfam" id="PF02151">
    <property type="entry name" value="UVR"/>
    <property type="match status" value="1"/>
</dbReference>
<organism evidence="5 7">
    <name type="scientific">Salinibacter ruber</name>
    <dbReference type="NCBI Taxonomy" id="146919"/>
    <lineage>
        <taxon>Bacteria</taxon>
        <taxon>Pseudomonadati</taxon>
        <taxon>Rhodothermota</taxon>
        <taxon>Rhodothermia</taxon>
        <taxon>Rhodothermales</taxon>
        <taxon>Salinibacteraceae</taxon>
        <taxon>Salinibacter</taxon>
    </lineage>
</organism>
<dbReference type="SUPFAM" id="SSF46600">
    <property type="entry name" value="C-terminal UvrC-binding domain of UvrB"/>
    <property type="match status" value="1"/>
</dbReference>
<evidence type="ECO:0000313" key="6">
    <source>
        <dbReference type="EMBL" id="MCS4157404.1"/>
    </source>
</evidence>
<dbReference type="Proteomes" id="UP001155110">
    <property type="component" value="Unassembled WGS sequence"/>
</dbReference>